<evidence type="ECO:0000313" key="3">
    <source>
        <dbReference type="Proteomes" id="UP001152797"/>
    </source>
</evidence>
<evidence type="ECO:0000313" key="1">
    <source>
        <dbReference type="EMBL" id="CAI3995583.1"/>
    </source>
</evidence>
<accession>A0A9P1G0P4</accession>
<keyword evidence="3" id="KW-1185">Reference proteome</keyword>
<dbReference type="Proteomes" id="UP001152797">
    <property type="component" value="Unassembled WGS sequence"/>
</dbReference>
<sequence>MARTMILGWNTSTYEVLIPEALTDATTQVGTERNGMADGLRALDQRLRVVLLRLLHLHRRLEEALHRANGQLDG</sequence>
<dbReference type="EMBL" id="CAMXCT020002091">
    <property type="protein sequence ID" value="CAL1148958.1"/>
    <property type="molecule type" value="Genomic_DNA"/>
</dbReference>
<dbReference type="EMBL" id="CAMXCT010002091">
    <property type="protein sequence ID" value="CAI3995583.1"/>
    <property type="molecule type" value="Genomic_DNA"/>
</dbReference>
<reference evidence="1" key="1">
    <citation type="submission" date="2022-10" db="EMBL/GenBank/DDBJ databases">
        <authorList>
            <person name="Chen Y."/>
            <person name="Dougan E. K."/>
            <person name="Chan C."/>
            <person name="Rhodes N."/>
            <person name="Thang M."/>
        </authorList>
    </citation>
    <scope>NUCLEOTIDE SEQUENCE</scope>
</reference>
<gene>
    <name evidence="1" type="ORF">C1SCF055_LOCUS22121</name>
</gene>
<organism evidence="1">
    <name type="scientific">Cladocopium goreaui</name>
    <dbReference type="NCBI Taxonomy" id="2562237"/>
    <lineage>
        <taxon>Eukaryota</taxon>
        <taxon>Sar</taxon>
        <taxon>Alveolata</taxon>
        <taxon>Dinophyceae</taxon>
        <taxon>Suessiales</taxon>
        <taxon>Symbiodiniaceae</taxon>
        <taxon>Cladocopium</taxon>
    </lineage>
</organism>
<proteinExistence type="predicted"/>
<dbReference type="AlphaFoldDB" id="A0A9P1G0P4"/>
<dbReference type="EMBL" id="CAMXCT030002091">
    <property type="protein sequence ID" value="CAL4782895.1"/>
    <property type="molecule type" value="Genomic_DNA"/>
</dbReference>
<evidence type="ECO:0000313" key="2">
    <source>
        <dbReference type="EMBL" id="CAL4782895.1"/>
    </source>
</evidence>
<comment type="caution">
    <text evidence="1">The sequence shown here is derived from an EMBL/GenBank/DDBJ whole genome shotgun (WGS) entry which is preliminary data.</text>
</comment>
<reference evidence="2 3" key="2">
    <citation type="submission" date="2024-05" db="EMBL/GenBank/DDBJ databases">
        <authorList>
            <person name="Chen Y."/>
            <person name="Shah S."/>
            <person name="Dougan E. K."/>
            <person name="Thang M."/>
            <person name="Chan C."/>
        </authorList>
    </citation>
    <scope>NUCLEOTIDE SEQUENCE [LARGE SCALE GENOMIC DNA]</scope>
</reference>
<name>A0A9P1G0P4_9DINO</name>
<protein>
    <submittedName>
        <fullName evidence="1">Uncharacterized protein</fullName>
    </submittedName>
</protein>